<dbReference type="KEGG" id="sva:SVA_3034"/>
<dbReference type="Proteomes" id="UP000218899">
    <property type="component" value="Chromosome"/>
</dbReference>
<name>A0A1B4VA57_9GAMM</name>
<sequence>MIDWRDHRVQAALLTLWQSGSVTQSAARSALIEYLLDAGLIGKTSRAHEYTLPNTRRDQFATLLSNIWPQWQETLVALSDAGLPTTAEGLVQLQRGTPVAGSLPPLLHYKTYQARFAMHSKAAATTPPPGSELTNDDVLRLRAPAGFRLAIGGKRIECDPLMETVGEVVLPERALRRLAAVNTEPTCLLTVENLGAYIDLPKQDGLLLLHQPGWNSRLALMFIERLPTSIPWYHFGDLDPKGIAIYQSLNTGSHRVQLWIPDFWLDYQETHALPLDKPWATVPADLMKHPLMRSLVDQDRWLEQETLVIDPRIKQALAQLATGLPINPLES</sequence>
<dbReference type="InterPro" id="IPR024534">
    <property type="entry name" value="JetD_C"/>
</dbReference>
<proteinExistence type="predicted"/>
<evidence type="ECO:0000313" key="3">
    <source>
        <dbReference type="Proteomes" id="UP000218899"/>
    </source>
</evidence>
<organism evidence="2 3">
    <name type="scientific">Sulfurifustis variabilis</name>
    <dbReference type="NCBI Taxonomy" id="1675686"/>
    <lineage>
        <taxon>Bacteria</taxon>
        <taxon>Pseudomonadati</taxon>
        <taxon>Pseudomonadota</taxon>
        <taxon>Gammaproteobacteria</taxon>
        <taxon>Acidiferrobacterales</taxon>
        <taxon>Acidiferrobacteraceae</taxon>
        <taxon>Sulfurifustis</taxon>
    </lineage>
</organism>
<dbReference type="SUPFAM" id="SSF56726">
    <property type="entry name" value="DNA topoisomerase IV, alpha subunit"/>
    <property type="match status" value="1"/>
</dbReference>
<dbReference type="OrthoDB" id="5582635at2"/>
<dbReference type="Pfam" id="PF09983">
    <property type="entry name" value="JetD_C"/>
    <property type="match status" value="1"/>
</dbReference>
<dbReference type="GO" id="GO:0003677">
    <property type="term" value="F:DNA binding"/>
    <property type="evidence" value="ECO:0007669"/>
    <property type="project" value="InterPro"/>
</dbReference>
<dbReference type="AlphaFoldDB" id="A0A1B4VA57"/>
<dbReference type="GO" id="GO:0005694">
    <property type="term" value="C:chromosome"/>
    <property type="evidence" value="ECO:0007669"/>
    <property type="project" value="InterPro"/>
</dbReference>
<dbReference type="InterPro" id="IPR036078">
    <property type="entry name" value="Spo11/TopoVI_A_sf"/>
</dbReference>
<protein>
    <recommendedName>
        <fullName evidence="1">Wadjet protein JetD C-terminal domain-containing protein</fullName>
    </recommendedName>
</protein>
<feature type="domain" description="Wadjet protein JetD C-terminal" evidence="1">
    <location>
        <begin position="168"/>
        <end position="308"/>
    </location>
</feature>
<gene>
    <name evidence="2" type="ORF">SVA_3034</name>
</gene>
<evidence type="ECO:0000313" key="2">
    <source>
        <dbReference type="EMBL" id="BAU49582.1"/>
    </source>
</evidence>
<dbReference type="EMBL" id="AP014936">
    <property type="protein sequence ID" value="BAU49582.1"/>
    <property type="molecule type" value="Genomic_DNA"/>
</dbReference>
<accession>A0A1B4VA57</accession>
<dbReference type="RefSeq" id="WP_096461972.1">
    <property type="nucleotide sequence ID" value="NZ_AP014936.1"/>
</dbReference>
<evidence type="ECO:0000259" key="1">
    <source>
        <dbReference type="Pfam" id="PF09983"/>
    </source>
</evidence>
<reference evidence="2 3" key="1">
    <citation type="submission" date="2015-08" db="EMBL/GenBank/DDBJ databases">
        <title>Complete genome sequence of Sulfurifustis variabilis.</title>
        <authorList>
            <person name="Miura A."/>
            <person name="Kojima H."/>
            <person name="Fukui M."/>
        </authorList>
    </citation>
    <scope>NUCLEOTIDE SEQUENCE [LARGE SCALE GENOMIC DNA]</scope>
    <source>
        <strain evidence="3">skN76</strain>
    </source>
</reference>
<keyword evidence="3" id="KW-1185">Reference proteome</keyword>